<dbReference type="InterPro" id="IPR032675">
    <property type="entry name" value="LRR_dom_sf"/>
</dbReference>
<feature type="compositionally biased region" description="Acidic residues" evidence="2">
    <location>
        <begin position="91"/>
        <end position="105"/>
    </location>
</feature>
<reference evidence="4 5" key="1">
    <citation type="submission" date="2015-12" db="EMBL/GenBank/DDBJ databases">
        <title>The genome of Folsomia candida.</title>
        <authorList>
            <person name="Faddeeva A."/>
            <person name="Derks M.F."/>
            <person name="Anvar Y."/>
            <person name="Smit S."/>
            <person name="Van Straalen N."/>
            <person name="Roelofs D."/>
        </authorList>
    </citation>
    <scope>NUCLEOTIDE SEQUENCE [LARGE SCALE GENOMIC DNA]</scope>
    <source>
        <strain evidence="4 5">VU population</strain>
        <tissue evidence="4">Whole body</tissue>
    </source>
</reference>
<evidence type="ECO:0000313" key="5">
    <source>
        <dbReference type="Proteomes" id="UP000198287"/>
    </source>
</evidence>
<dbReference type="InterPro" id="IPR036047">
    <property type="entry name" value="F-box-like_dom_sf"/>
</dbReference>
<feature type="coiled-coil region" evidence="1">
    <location>
        <begin position="43"/>
        <end position="70"/>
    </location>
</feature>
<evidence type="ECO:0000256" key="2">
    <source>
        <dbReference type="SAM" id="MobiDB-lite"/>
    </source>
</evidence>
<dbReference type="Gene3D" id="3.80.10.10">
    <property type="entry name" value="Ribonuclease Inhibitor"/>
    <property type="match status" value="1"/>
</dbReference>
<evidence type="ECO:0000259" key="3">
    <source>
        <dbReference type="Pfam" id="PF00646"/>
    </source>
</evidence>
<comment type="caution">
    <text evidence="4">The sequence shown here is derived from an EMBL/GenBank/DDBJ whole genome shotgun (WGS) entry which is preliminary data.</text>
</comment>
<protein>
    <recommendedName>
        <fullName evidence="3">F-box domain-containing protein</fullName>
    </recommendedName>
</protein>
<dbReference type="OMA" id="LEDHNKD"/>
<dbReference type="OrthoDB" id="8295038at2759"/>
<feature type="compositionally biased region" description="Acidic residues" evidence="2">
    <location>
        <begin position="12"/>
        <end position="21"/>
    </location>
</feature>
<dbReference type="SUPFAM" id="SSF52047">
    <property type="entry name" value="RNI-like"/>
    <property type="match status" value="1"/>
</dbReference>
<feature type="domain" description="F-box" evidence="3">
    <location>
        <begin position="125"/>
        <end position="152"/>
    </location>
</feature>
<dbReference type="Pfam" id="PF00646">
    <property type="entry name" value="F-box"/>
    <property type="match status" value="1"/>
</dbReference>
<gene>
    <name evidence="4" type="ORF">Fcan01_13050</name>
</gene>
<feature type="compositionally biased region" description="Low complexity" evidence="2">
    <location>
        <begin position="81"/>
        <end position="90"/>
    </location>
</feature>
<dbReference type="SUPFAM" id="SSF81383">
    <property type="entry name" value="F-box domain"/>
    <property type="match status" value="1"/>
</dbReference>
<name>A0A226E2L2_FOLCA</name>
<dbReference type="AlphaFoldDB" id="A0A226E2L2"/>
<feature type="region of interest" description="Disordered" evidence="2">
    <location>
        <begin position="75"/>
        <end position="117"/>
    </location>
</feature>
<evidence type="ECO:0000256" key="1">
    <source>
        <dbReference type="SAM" id="Coils"/>
    </source>
</evidence>
<accession>A0A226E2L2</accession>
<dbReference type="EMBL" id="LNIX01000007">
    <property type="protein sequence ID" value="OXA51985.1"/>
    <property type="molecule type" value="Genomic_DNA"/>
</dbReference>
<keyword evidence="5" id="KW-1185">Reference proteome</keyword>
<proteinExistence type="predicted"/>
<dbReference type="InterPro" id="IPR001810">
    <property type="entry name" value="F-box_dom"/>
</dbReference>
<keyword evidence="1" id="KW-0175">Coiled coil</keyword>
<sequence length="706" mass="81900">MENWLEKMESSSGDEEDEDSFETLIEKLRSSRKKEARVSEEKMTMLETLLRQQKTELEDLRKAVRVMKAQEFQRKAKYEETSSAPSLTSSESEESESDFDDDEGIDTAPHTSYSYSEPSHPLLIDTILENIIRQLSLKSLLTARLVCRKWTKFVQPFLVAKSDRVILEVHQPWKVINSGRSSGGHKLSKFLQVMRGGIDSCPISKFVLRHFDSFIELEPFFLKFGPIIKSLDLNFPKMFNENGAFRRMLFDYATYIENLRIECCKIMELSHFWEYSNLEPGSLKLNCLKTLYIGNIRGSIQLNKNWIKDFLRMSPNLRKIILQVHFKDNGHIFVQTVLESMLEVSNLERIKFLFISSLSQENLQILVKLAEKGLQLKTFKFQDICLHHVAHGVEESISPEAMSNFLQTQSECLEGLKIEQRSNRVRGFLFPRMTELKHLHFISFDNLNCGNLNYGYLFPKLESLILRGYNVFPKLQYFSPTVNTFPAGVHVRKLSLPSGIREPSFPPFLAKMFPSVCELELRGASNEFLQSIWESWPRLKKLKMVLSHFDGCLDSGLTGVSEQDCFRIRNEQNFQQVRIDDVKVASSIVDLKDLRDLQIECRSIWVPCHIITDISGYLAFAGMSQLRSLKITEIGVPEHFDLSENCIKYIHENLCDAEIVLQIMDDHGRWRLELEEEEAAVNMYETEPLLEDHNKDKIYQFEKNVD</sequence>
<dbReference type="Proteomes" id="UP000198287">
    <property type="component" value="Unassembled WGS sequence"/>
</dbReference>
<evidence type="ECO:0000313" key="4">
    <source>
        <dbReference type="EMBL" id="OXA51985.1"/>
    </source>
</evidence>
<feature type="region of interest" description="Disordered" evidence="2">
    <location>
        <begin position="1"/>
        <end position="41"/>
    </location>
</feature>
<organism evidence="4 5">
    <name type="scientific">Folsomia candida</name>
    <name type="common">Springtail</name>
    <dbReference type="NCBI Taxonomy" id="158441"/>
    <lineage>
        <taxon>Eukaryota</taxon>
        <taxon>Metazoa</taxon>
        <taxon>Ecdysozoa</taxon>
        <taxon>Arthropoda</taxon>
        <taxon>Hexapoda</taxon>
        <taxon>Collembola</taxon>
        <taxon>Entomobryomorpha</taxon>
        <taxon>Isotomoidea</taxon>
        <taxon>Isotomidae</taxon>
        <taxon>Proisotominae</taxon>
        <taxon>Folsomia</taxon>
    </lineage>
</organism>